<gene>
    <name evidence="1" type="ORF">HMH06_11335</name>
</gene>
<accession>A0ABX1WP20</accession>
<evidence type="ECO:0000313" key="2">
    <source>
        <dbReference type="Proteomes" id="UP000580344"/>
    </source>
</evidence>
<dbReference type="RefSeq" id="WP_171623705.1">
    <property type="nucleotide sequence ID" value="NZ_CP053698.1"/>
</dbReference>
<sequence length="141" mass="16548">MNTFQGNPNNYFSLIGKTENDDLFQSFQAELDSEIVEQHVTNEKTLLYKEKGISIKIVNGRISAIKFYLSPNPICKVYEGENIFELKRITDEIQIRKNELYERINNNDPNRLTNDYKRENCIFSFDSMTGEFLSIEVLNEF</sequence>
<protein>
    <submittedName>
        <fullName evidence="1">Uncharacterized protein</fullName>
    </submittedName>
</protein>
<proteinExistence type="predicted"/>
<dbReference type="EMBL" id="JABFOQ010000032">
    <property type="protein sequence ID" value="NOJ76415.1"/>
    <property type="molecule type" value="Genomic_DNA"/>
</dbReference>
<comment type="caution">
    <text evidence="1">The sequence shown here is derived from an EMBL/GenBank/DDBJ whole genome shotgun (WGS) entry which is preliminary data.</text>
</comment>
<reference evidence="1 2" key="1">
    <citation type="submission" date="2020-05" db="EMBL/GenBank/DDBJ databases">
        <title>Tigecycline resistant gene in Empedobacter stercoris.</title>
        <authorList>
            <person name="Chen Y."/>
            <person name="Cheng Y."/>
            <person name="Zhou K."/>
        </authorList>
    </citation>
    <scope>NUCLEOTIDE SEQUENCE [LARGE SCALE GENOMIC DNA]</scope>
    <source>
        <strain evidence="1 2">ES202</strain>
    </source>
</reference>
<name>A0ABX1WP20_9FLAO</name>
<evidence type="ECO:0000313" key="1">
    <source>
        <dbReference type="EMBL" id="NOJ76415.1"/>
    </source>
</evidence>
<dbReference type="Proteomes" id="UP000580344">
    <property type="component" value="Unassembled WGS sequence"/>
</dbReference>
<organism evidence="1 2">
    <name type="scientific">Empedobacter stercoris</name>
    <dbReference type="NCBI Taxonomy" id="1628248"/>
    <lineage>
        <taxon>Bacteria</taxon>
        <taxon>Pseudomonadati</taxon>
        <taxon>Bacteroidota</taxon>
        <taxon>Flavobacteriia</taxon>
        <taxon>Flavobacteriales</taxon>
        <taxon>Weeksellaceae</taxon>
        <taxon>Empedobacter</taxon>
    </lineage>
</organism>
<keyword evidence="2" id="KW-1185">Reference proteome</keyword>